<organism evidence="1 2">
    <name type="scientific">Candidatus Woesebacteria bacterium GW2011_GWB1_39_12</name>
    <dbReference type="NCBI Taxonomy" id="1618574"/>
    <lineage>
        <taxon>Bacteria</taxon>
        <taxon>Candidatus Woeseibacteriota</taxon>
    </lineage>
</organism>
<name>A0A0G0MDE0_9BACT</name>
<sequence>MSFLKGKQIATGSDGIATANLNDGILSADAAGRLKVASNFFDTTTTVSAKFQTASIPLNRLEEAVLQADGGQALTADWNVGGVFKVTGLPTPTDASDAVPKSYVDATANGLDWKASVRMATTGTLSSHNFVTAAGGFASMTSSVNQTLPPLDSGSITWAVNDRILVKNEASGSQNGLYYVVQTGSAALPWIIARTTDADADAEVSAGLAIFVEEGTTYSDSGWVLATDNPISLNTTSLLFTQFNGAGAITAGDGLTKTGNTLNVIGGPGIIVLSDNIEASFYSGSTTTVSAGVAASLGTSVSMSRGDHVHAIYTATPTGFGSSNTEGTSNALARADHVHQRDIARQVNVAITAAVSTDQPLPGMGITPITSSGVVVYLNGLMQRQGSGFDYTISGATITPSTSKTKNSNCC</sequence>
<proteinExistence type="predicted"/>
<evidence type="ECO:0000313" key="1">
    <source>
        <dbReference type="EMBL" id="KKQ98355.1"/>
    </source>
</evidence>
<reference evidence="1 2" key="1">
    <citation type="journal article" date="2015" name="Nature">
        <title>rRNA introns, odd ribosomes, and small enigmatic genomes across a large radiation of phyla.</title>
        <authorList>
            <person name="Brown C.T."/>
            <person name="Hug L.A."/>
            <person name="Thomas B.C."/>
            <person name="Sharon I."/>
            <person name="Castelle C.J."/>
            <person name="Singh A."/>
            <person name="Wilkins M.J."/>
            <person name="Williams K.H."/>
            <person name="Banfield J.F."/>
        </authorList>
    </citation>
    <scope>NUCLEOTIDE SEQUENCE [LARGE SCALE GENOMIC DNA]</scope>
</reference>
<comment type="caution">
    <text evidence="1">The sequence shown here is derived from an EMBL/GenBank/DDBJ whole genome shotgun (WGS) entry which is preliminary data.</text>
</comment>
<evidence type="ECO:0000313" key="2">
    <source>
        <dbReference type="Proteomes" id="UP000033881"/>
    </source>
</evidence>
<dbReference type="EMBL" id="LBWB01000038">
    <property type="protein sequence ID" value="KKQ98355.1"/>
    <property type="molecule type" value="Genomic_DNA"/>
</dbReference>
<dbReference type="STRING" id="1618574.UT24_C0038G0002"/>
<protein>
    <submittedName>
        <fullName evidence="1">Uncharacterized protein</fullName>
    </submittedName>
</protein>
<dbReference type="AlphaFoldDB" id="A0A0G0MDE0"/>
<gene>
    <name evidence="1" type="ORF">UT24_C0038G0002</name>
</gene>
<accession>A0A0G0MDE0</accession>
<dbReference type="Proteomes" id="UP000033881">
    <property type="component" value="Unassembled WGS sequence"/>
</dbReference>